<dbReference type="GO" id="GO:0045022">
    <property type="term" value="P:early endosome to late endosome transport"/>
    <property type="evidence" value="ECO:0007669"/>
    <property type="project" value="TreeGrafter"/>
</dbReference>
<dbReference type="PANTHER" id="PTHR22999:SF23">
    <property type="entry name" value="SORTING NEXIN-16"/>
    <property type="match status" value="1"/>
</dbReference>
<evidence type="ECO:0000313" key="6">
    <source>
        <dbReference type="Proteomes" id="UP000193144"/>
    </source>
</evidence>
<name>A0A1Y1ZXH0_9PLEO</name>
<feature type="region of interest" description="Disordered" evidence="3">
    <location>
        <begin position="1"/>
        <end position="61"/>
    </location>
</feature>
<evidence type="ECO:0000256" key="2">
    <source>
        <dbReference type="ARBA" id="ARBA00022490"/>
    </source>
</evidence>
<organism evidence="5 6">
    <name type="scientific">Clohesyomyces aquaticus</name>
    <dbReference type="NCBI Taxonomy" id="1231657"/>
    <lineage>
        <taxon>Eukaryota</taxon>
        <taxon>Fungi</taxon>
        <taxon>Dikarya</taxon>
        <taxon>Ascomycota</taxon>
        <taxon>Pezizomycotina</taxon>
        <taxon>Dothideomycetes</taxon>
        <taxon>Pleosporomycetidae</taxon>
        <taxon>Pleosporales</taxon>
        <taxon>Lindgomycetaceae</taxon>
        <taxon>Clohesyomyces</taxon>
    </lineage>
</organism>
<keyword evidence="6" id="KW-1185">Reference proteome</keyword>
<sequence length="599" mass="66220">MTESTLREVGLPHVKPPTLRTTTPSAPPRGGAGPTGNPRAAAGATRPAETQKPPPDAASDKATSAFIRRTLCVHNVLLGNGEKGRNTPRPIDEVLPPLTSSNDVDLQLYAIISVIIKEFVQTWYSKITPDHVFVNEVIQIIAHCTRALEQRLRKVDLEALVLDEIPGLVEAHVSAFRLGRRQAQHHQSLVSDHRTVYHTLHPHPALSPVPTETVPSSLVEQRENESVWRQLLVQGVLAVLLPTEDLENACLRALVAEIFAEMILGNGISDKACEGWLLWEGITRIAEVLQDHSKEVDVQSKSTLPEQEQSLSRLERYGLLSQPSAGDLSAPGQQPPMPDQRRHLGSPWSVMFWLVVQYAFLACNAMRQMIIGFATSSSFPPRSVTGAGGQSPVEASRQSHMPHMEHPTSRRPLALKRPIVSMKLWSCSALLIGLDLRMPWLSGLISLLHWGVVAGPGRVGDTDGVLDRFLSHTIRMHVLNPAFVPILLRTVRATLFPNNTLGPPRKTPTVEEARLIKRRCATTLVGLLPTRVAVMFFATEDSAVQSAHMEELLDCLDDAYLNKHLIFQIVELIVVRLVPELGERGVRELLEERLEERVG</sequence>
<gene>
    <name evidence="5" type="ORF">BCR34DRAFT_623105</name>
</gene>
<dbReference type="OrthoDB" id="5582218at2759"/>
<feature type="domain" description="PXA" evidence="4">
    <location>
        <begin position="101"/>
        <end position="290"/>
    </location>
</feature>
<dbReference type="PANTHER" id="PTHR22999">
    <property type="entry name" value="PX SERINE/THREONINE KINASE PXK"/>
    <property type="match status" value="1"/>
</dbReference>
<dbReference type="AlphaFoldDB" id="A0A1Y1ZXH0"/>
<dbReference type="GO" id="GO:0005769">
    <property type="term" value="C:early endosome"/>
    <property type="evidence" value="ECO:0007669"/>
    <property type="project" value="TreeGrafter"/>
</dbReference>
<comment type="subcellular location">
    <subcellularLocation>
        <location evidence="1">Cytoplasm</location>
    </subcellularLocation>
</comment>
<evidence type="ECO:0000256" key="1">
    <source>
        <dbReference type="ARBA" id="ARBA00004496"/>
    </source>
</evidence>
<dbReference type="GO" id="GO:0005770">
    <property type="term" value="C:late endosome"/>
    <property type="evidence" value="ECO:0007669"/>
    <property type="project" value="TreeGrafter"/>
</dbReference>
<proteinExistence type="predicted"/>
<comment type="caution">
    <text evidence="5">The sequence shown here is derived from an EMBL/GenBank/DDBJ whole genome shotgun (WGS) entry which is preliminary data.</text>
</comment>
<dbReference type="InterPro" id="IPR051837">
    <property type="entry name" value="SortingNexin/PXDomain-PKLike"/>
</dbReference>
<dbReference type="PROSITE" id="PS51207">
    <property type="entry name" value="PXA"/>
    <property type="match status" value="1"/>
</dbReference>
<dbReference type="InterPro" id="IPR003114">
    <property type="entry name" value="Phox_assoc"/>
</dbReference>
<dbReference type="EMBL" id="MCFA01000029">
    <property type="protein sequence ID" value="ORY14890.1"/>
    <property type="molecule type" value="Genomic_DNA"/>
</dbReference>
<evidence type="ECO:0000313" key="5">
    <source>
        <dbReference type="EMBL" id="ORY14890.1"/>
    </source>
</evidence>
<evidence type="ECO:0000256" key="3">
    <source>
        <dbReference type="SAM" id="MobiDB-lite"/>
    </source>
</evidence>
<accession>A0A1Y1ZXH0</accession>
<dbReference type="SMART" id="SM00313">
    <property type="entry name" value="PXA"/>
    <property type="match status" value="1"/>
</dbReference>
<reference evidence="5 6" key="1">
    <citation type="submission" date="2016-07" db="EMBL/GenBank/DDBJ databases">
        <title>Pervasive Adenine N6-methylation of Active Genes in Fungi.</title>
        <authorList>
            <consortium name="DOE Joint Genome Institute"/>
            <person name="Mondo S.J."/>
            <person name="Dannebaum R.O."/>
            <person name="Kuo R.C."/>
            <person name="Labutti K."/>
            <person name="Haridas S."/>
            <person name="Kuo A."/>
            <person name="Salamov A."/>
            <person name="Ahrendt S.R."/>
            <person name="Lipzen A."/>
            <person name="Sullivan W."/>
            <person name="Andreopoulos W.B."/>
            <person name="Clum A."/>
            <person name="Lindquist E."/>
            <person name="Daum C."/>
            <person name="Ramamoorthy G.K."/>
            <person name="Gryganskyi A."/>
            <person name="Culley D."/>
            <person name="Magnuson J.K."/>
            <person name="James T.Y."/>
            <person name="O'Malley M.A."/>
            <person name="Stajich J.E."/>
            <person name="Spatafora J.W."/>
            <person name="Visel A."/>
            <person name="Grigoriev I.V."/>
        </authorList>
    </citation>
    <scope>NUCLEOTIDE SEQUENCE [LARGE SCALE GENOMIC DNA]</scope>
    <source>
        <strain evidence="5 6">CBS 115471</strain>
    </source>
</reference>
<feature type="region of interest" description="Disordered" evidence="3">
    <location>
        <begin position="381"/>
        <end position="409"/>
    </location>
</feature>
<keyword evidence="2" id="KW-0963">Cytoplasm</keyword>
<protein>
    <submittedName>
        <fullName evidence="5">PXA domain-domain-containing protein</fullName>
    </submittedName>
</protein>
<dbReference type="STRING" id="1231657.A0A1Y1ZXH0"/>
<dbReference type="GO" id="GO:0035091">
    <property type="term" value="F:phosphatidylinositol binding"/>
    <property type="evidence" value="ECO:0007669"/>
    <property type="project" value="TreeGrafter"/>
</dbReference>
<dbReference type="Pfam" id="PF02194">
    <property type="entry name" value="PXA"/>
    <property type="match status" value="1"/>
</dbReference>
<evidence type="ECO:0000259" key="4">
    <source>
        <dbReference type="PROSITE" id="PS51207"/>
    </source>
</evidence>
<dbReference type="Proteomes" id="UP000193144">
    <property type="component" value="Unassembled WGS sequence"/>
</dbReference>